<dbReference type="CDD" id="cd01627">
    <property type="entry name" value="HAD_TPP"/>
    <property type="match status" value="1"/>
</dbReference>
<dbReference type="InterPro" id="IPR044651">
    <property type="entry name" value="OTSB-like"/>
</dbReference>
<dbReference type="NCBIfam" id="TIGR00685">
    <property type="entry name" value="T6PP"/>
    <property type="match status" value="1"/>
</dbReference>
<sequence>MQPRSHPLRPPSLDANSALFLDFDGTLADLSPRPESVHVPPELIDTLQRLQHALQGAVAVVSGRPIEQLDALLRPLRLPIAGVHGVERRCADGYLQRLAAPMLDHVEACARALAAQADGLLVERKPGAVALHYRLAPEWADRCRDAMTVAVSESPGLSLLHGKMVLEAKPAAATKGHAIEAYLREPPFLGRRAVFAGDDVTDEAGFVAVQAVGGTAIKIGDGDSVAQHRIDSPADLRAWLTAAAAALGPDRDRAQEAALSET</sequence>
<dbReference type="Gene3D" id="3.30.70.1020">
    <property type="entry name" value="Trehalose-6-phosphate phosphatase related protein, domain 2"/>
    <property type="match status" value="1"/>
</dbReference>
<dbReference type="Pfam" id="PF02358">
    <property type="entry name" value="Trehalose_PPase"/>
    <property type="match status" value="1"/>
</dbReference>
<comment type="similarity">
    <text evidence="2 4">Belongs to the trehalose phosphatase family.</text>
</comment>
<comment type="catalytic activity">
    <reaction evidence="4">
        <text>alpha,alpha-trehalose 6-phosphate + H2O = alpha,alpha-trehalose + phosphate</text>
        <dbReference type="Rhea" id="RHEA:23420"/>
        <dbReference type="ChEBI" id="CHEBI:15377"/>
        <dbReference type="ChEBI" id="CHEBI:16551"/>
        <dbReference type="ChEBI" id="CHEBI:43474"/>
        <dbReference type="ChEBI" id="CHEBI:58429"/>
        <dbReference type="EC" id="3.1.3.12"/>
    </reaction>
</comment>
<evidence type="ECO:0000313" key="6">
    <source>
        <dbReference type="Proteomes" id="UP001165541"/>
    </source>
</evidence>
<keyword evidence="6" id="KW-1185">Reference proteome</keyword>
<evidence type="ECO:0000313" key="5">
    <source>
        <dbReference type="EMBL" id="MCM5682636.1"/>
    </source>
</evidence>
<comment type="function">
    <text evidence="4">Removes the phosphate from trehalose 6-phosphate to produce free trehalose.</text>
</comment>
<evidence type="ECO:0000256" key="1">
    <source>
        <dbReference type="ARBA" id="ARBA00005199"/>
    </source>
</evidence>
<dbReference type="InterPro" id="IPR003337">
    <property type="entry name" value="Trehalose_PPase"/>
</dbReference>
<name>A0ABT0YWS5_9BURK</name>
<comment type="caution">
    <text evidence="5">The sequence shown here is derived from an EMBL/GenBank/DDBJ whole genome shotgun (WGS) entry which is preliminary data.</text>
</comment>
<dbReference type="InterPro" id="IPR023214">
    <property type="entry name" value="HAD_sf"/>
</dbReference>
<dbReference type="SUPFAM" id="SSF56784">
    <property type="entry name" value="HAD-like"/>
    <property type="match status" value="1"/>
</dbReference>
<comment type="cofactor">
    <cofactor evidence="4">
        <name>Mg(2+)</name>
        <dbReference type="ChEBI" id="CHEBI:18420"/>
    </cofactor>
</comment>
<keyword evidence="3 4" id="KW-0378">Hydrolase</keyword>
<protein>
    <recommendedName>
        <fullName evidence="4">Trehalose 6-phosphate phosphatase</fullName>
        <ecNumber evidence="4">3.1.3.12</ecNumber>
    </recommendedName>
</protein>
<dbReference type="GO" id="GO:0004805">
    <property type="term" value="F:trehalose-phosphatase activity"/>
    <property type="evidence" value="ECO:0007669"/>
    <property type="project" value="UniProtKB-EC"/>
</dbReference>
<dbReference type="InterPro" id="IPR036412">
    <property type="entry name" value="HAD-like_sf"/>
</dbReference>
<proteinExistence type="inferred from homology"/>
<keyword evidence="4" id="KW-0460">Magnesium</keyword>
<dbReference type="Gene3D" id="3.40.50.1000">
    <property type="entry name" value="HAD superfamily/HAD-like"/>
    <property type="match status" value="1"/>
</dbReference>
<dbReference type="EMBL" id="JAMKFE010000021">
    <property type="protein sequence ID" value="MCM5682636.1"/>
    <property type="molecule type" value="Genomic_DNA"/>
</dbReference>
<accession>A0ABT0YWS5</accession>
<comment type="pathway">
    <text evidence="1 4">Glycan biosynthesis; trehalose biosynthesis.</text>
</comment>
<evidence type="ECO:0000256" key="3">
    <source>
        <dbReference type="ARBA" id="ARBA00022801"/>
    </source>
</evidence>
<dbReference type="RefSeq" id="WP_251781182.1">
    <property type="nucleotide sequence ID" value="NZ_JAMKFE010000021.1"/>
</dbReference>
<dbReference type="PANTHER" id="PTHR43768">
    <property type="entry name" value="TREHALOSE 6-PHOSPHATE PHOSPHATASE"/>
    <property type="match status" value="1"/>
</dbReference>
<dbReference type="Proteomes" id="UP001165541">
    <property type="component" value="Unassembled WGS sequence"/>
</dbReference>
<evidence type="ECO:0000256" key="2">
    <source>
        <dbReference type="ARBA" id="ARBA00008770"/>
    </source>
</evidence>
<keyword evidence="4" id="KW-0479">Metal-binding</keyword>
<organism evidence="5 6">
    <name type="scientific">Caldimonas mangrovi</name>
    <dbReference type="NCBI Taxonomy" id="2944811"/>
    <lineage>
        <taxon>Bacteria</taxon>
        <taxon>Pseudomonadati</taxon>
        <taxon>Pseudomonadota</taxon>
        <taxon>Betaproteobacteria</taxon>
        <taxon>Burkholderiales</taxon>
        <taxon>Sphaerotilaceae</taxon>
        <taxon>Caldimonas</taxon>
    </lineage>
</organism>
<dbReference type="PANTHER" id="PTHR43768:SF3">
    <property type="entry name" value="TREHALOSE 6-PHOSPHATE PHOSPHATASE"/>
    <property type="match status" value="1"/>
</dbReference>
<dbReference type="EC" id="3.1.3.12" evidence="4"/>
<dbReference type="InterPro" id="IPR006379">
    <property type="entry name" value="HAD-SF_hydro_IIB"/>
</dbReference>
<dbReference type="NCBIfam" id="TIGR01484">
    <property type="entry name" value="HAD-SF-IIB"/>
    <property type="match status" value="1"/>
</dbReference>
<reference evidence="5" key="1">
    <citation type="submission" date="2022-05" db="EMBL/GenBank/DDBJ databases">
        <title>Schlegelella sp. nov., isolated from mangrove soil.</title>
        <authorList>
            <person name="Liu Y."/>
            <person name="Ge X."/>
            <person name="Liu W."/>
        </authorList>
    </citation>
    <scope>NUCLEOTIDE SEQUENCE</scope>
    <source>
        <strain evidence="5">S2-27</strain>
    </source>
</reference>
<gene>
    <name evidence="5" type="primary">otsB</name>
    <name evidence="5" type="ORF">M8A51_24150</name>
</gene>
<evidence type="ECO:0000256" key="4">
    <source>
        <dbReference type="RuleBase" id="RU361117"/>
    </source>
</evidence>